<proteinExistence type="predicted"/>
<dbReference type="AlphaFoldDB" id="A0A1I7DY44"/>
<dbReference type="EMBL" id="FPBH01000012">
    <property type="protein sequence ID" value="SFU16555.1"/>
    <property type="molecule type" value="Genomic_DNA"/>
</dbReference>
<evidence type="ECO:0000313" key="1">
    <source>
        <dbReference type="EMBL" id="SFU16555.1"/>
    </source>
</evidence>
<dbReference type="Proteomes" id="UP000198844">
    <property type="component" value="Unassembled WGS sequence"/>
</dbReference>
<dbReference type="OrthoDB" id="101857at2"/>
<accession>A0A1I7DY44</accession>
<protein>
    <submittedName>
        <fullName evidence="1">Uncharacterized protein</fullName>
    </submittedName>
</protein>
<name>A0A1I7DY44_9BURK</name>
<gene>
    <name evidence="1" type="ORF">SAMN05192563_1012107</name>
</gene>
<reference evidence="1 2" key="1">
    <citation type="submission" date="2016-10" db="EMBL/GenBank/DDBJ databases">
        <authorList>
            <person name="de Groot N.N."/>
        </authorList>
    </citation>
    <scope>NUCLEOTIDE SEQUENCE [LARGE SCALE GENOMIC DNA]</scope>
    <source>
        <strain evidence="1 2">LMG 27731</strain>
    </source>
</reference>
<organism evidence="1 2">
    <name type="scientific">Paraburkholderia aspalathi</name>
    <dbReference type="NCBI Taxonomy" id="1324617"/>
    <lineage>
        <taxon>Bacteria</taxon>
        <taxon>Pseudomonadati</taxon>
        <taxon>Pseudomonadota</taxon>
        <taxon>Betaproteobacteria</taxon>
        <taxon>Burkholderiales</taxon>
        <taxon>Burkholderiaceae</taxon>
        <taxon>Paraburkholderia</taxon>
    </lineage>
</organism>
<evidence type="ECO:0000313" key="2">
    <source>
        <dbReference type="Proteomes" id="UP000198844"/>
    </source>
</evidence>
<dbReference type="RefSeq" id="WP_093636368.1">
    <property type="nucleotide sequence ID" value="NZ_FPBH01000012.1"/>
</dbReference>
<sequence length="292" mass="33595">MNKSVAIYEPLYAQDQALADPEFIPLVRAENARAEWREFGILVDMYRNKVHLRHDFTGLFSPKFNLKAKISGARFLEFVRTQADADVCFINPFPQIAYWSYNVWMQGEHAHPGLTRAAQELINACKLGWKLGETPRHDSRYLAYSNFWVGSQQFWESYVGGVLVPIAEFLESEPTHVAARNVMEETSHTDPAPFLPFIVERLFSTFVSTHANTNTVAYPLTHEQIKGYCNNDFERLLLDRMRARIDAADSGHAFGSDLIEQMDTVCALWQQHFFDYYALRPHPHTMNVVTRG</sequence>